<protein>
    <submittedName>
        <fullName evidence="3">Uncharacterized protein</fullName>
    </submittedName>
</protein>
<feature type="transmembrane region" description="Helical" evidence="2">
    <location>
        <begin position="34"/>
        <end position="55"/>
    </location>
</feature>
<comment type="caution">
    <text evidence="3">The sequence shown here is derived from an EMBL/GenBank/DDBJ whole genome shotgun (WGS) entry which is preliminary data.</text>
</comment>
<evidence type="ECO:0000313" key="3">
    <source>
        <dbReference type="EMBL" id="KAH8022153.1"/>
    </source>
</evidence>
<dbReference type="InterPro" id="IPR024079">
    <property type="entry name" value="MetalloPept_cat_dom_sf"/>
</dbReference>
<keyword evidence="2" id="KW-0812">Transmembrane</keyword>
<sequence>MRRYTCVQTPFGESQPLSTNNSAASRGEIEFRRWVVATVIAALIVILITALAFLIDGMLRDISDQQQTAVPLQDPVKHLLNSVPCNSTLCRRYSELISSCVGRVHGSPCDGLSHFVCGDGACYDRPFESLIRGYLRALAADALTSWRYMPPTSEWPTVDRAADLYLECHQVADSNDGGSSTNIPDGVSATELSTLLNTNETAGELATRLAARYQDGAVFWLDVAGRRPGQSQGHLLVKLSNPFLRFAEFNDLSASHRRRRDSASSARNDNNSRAINDKSYATDDAETIIAGMDNVYALLKKAGNLLVYKPQLVSLAELDHCGLSSEVLIRELNRDGGAASGSKERIEVANSMILPFLAKVFSLKNVKPYLAWEFLRHSRACVTSPRFQEMTLADSCFDCVERVAGLAAHVPFLRISSDVDSQARVSVFLTHLKNFVVTTLSEAKWLSPMQKELMIERLFKFEFTRGVPATKNAMALLNDHYAYLPVTTGHFAHDFDEAAHAAWNATLRRTSGLSFPLLSSFPNILTARGSAYIPAVALVPPLYSYGESDHVNFGFLGVALIRSMVHDVGFTGLQKLPQSENGNTAAEHLDLLGRCLRLNQSSKQAYASEMADAFALDVAVRAFLEGRQEKRAPQKHIVFTDICTLTCTHEDPRRCDTATKQTYEFEAAFTCPHTSAMTKATKCNLW</sequence>
<dbReference type="PANTHER" id="PTHR11733:SF241">
    <property type="entry name" value="GH26575P-RELATED"/>
    <property type="match status" value="1"/>
</dbReference>
<feature type="compositionally biased region" description="Low complexity" evidence="1">
    <location>
        <begin position="263"/>
        <end position="274"/>
    </location>
</feature>
<dbReference type="AlphaFoldDB" id="A0A9J6DJX8"/>
<dbReference type="PROSITE" id="PS51885">
    <property type="entry name" value="NEPRILYSIN"/>
    <property type="match status" value="1"/>
</dbReference>
<keyword evidence="2" id="KW-1133">Transmembrane helix</keyword>
<evidence type="ECO:0000256" key="2">
    <source>
        <dbReference type="SAM" id="Phobius"/>
    </source>
</evidence>
<reference evidence="3" key="1">
    <citation type="journal article" date="2020" name="Cell">
        <title>Large-Scale Comparative Analyses of Tick Genomes Elucidate Their Genetic Diversity and Vector Capacities.</title>
        <authorList>
            <consortium name="Tick Genome and Microbiome Consortium (TIGMIC)"/>
            <person name="Jia N."/>
            <person name="Wang J."/>
            <person name="Shi W."/>
            <person name="Du L."/>
            <person name="Sun Y."/>
            <person name="Zhan W."/>
            <person name="Jiang J.F."/>
            <person name="Wang Q."/>
            <person name="Zhang B."/>
            <person name="Ji P."/>
            <person name="Bell-Sakyi L."/>
            <person name="Cui X.M."/>
            <person name="Yuan T.T."/>
            <person name="Jiang B.G."/>
            <person name="Yang W.F."/>
            <person name="Lam T.T."/>
            <person name="Chang Q.C."/>
            <person name="Ding S.J."/>
            <person name="Wang X.J."/>
            <person name="Zhu J.G."/>
            <person name="Ruan X.D."/>
            <person name="Zhao L."/>
            <person name="Wei J.T."/>
            <person name="Ye R.Z."/>
            <person name="Que T.C."/>
            <person name="Du C.H."/>
            <person name="Zhou Y.H."/>
            <person name="Cheng J.X."/>
            <person name="Dai P.F."/>
            <person name="Guo W.B."/>
            <person name="Han X.H."/>
            <person name="Huang E.J."/>
            <person name="Li L.F."/>
            <person name="Wei W."/>
            <person name="Gao Y.C."/>
            <person name="Liu J.Z."/>
            <person name="Shao H.Z."/>
            <person name="Wang X."/>
            <person name="Wang C.C."/>
            <person name="Yang T.C."/>
            <person name="Huo Q.B."/>
            <person name="Li W."/>
            <person name="Chen H.Y."/>
            <person name="Chen S.E."/>
            <person name="Zhou L.G."/>
            <person name="Ni X.B."/>
            <person name="Tian J.H."/>
            <person name="Sheng Y."/>
            <person name="Liu T."/>
            <person name="Pan Y.S."/>
            <person name="Xia L.Y."/>
            <person name="Li J."/>
            <person name="Zhao F."/>
            <person name="Cao W.C."/>
        </authorList>
    </citation>
    <scope>NUCLEOTIDE SEQUENCE</scope>
    <source>
        <strain evidence="3">Rmic-2018</strain>
    </source>
</reference>
<dbReference type="Gene3D" id="3.40.390.10">
    <property type="entry name" value="Collagenase (Catalytic Domain)"/>
    <property type="match status" value="1"/>
</dbReference>
<proteinExistence type="predicted"/>
<dbReference type="SUPFAM" id="SSF55486">
    <property type="entry name" value="Metalloproteases ('zincins'), catalytic domain"/>
    <property type="match status" value="1"/>
</dbReference>
<organism evidence="3 4">
    <name type="scientific">Rhipicephalus microplus</name>
    <name type="common">Cattle tick</name>
    <name type="synonym">Boophilus microplus</name>
    <dbReference type="NCBI Taxonomy" id="6941"/>
    <lineage>
        <taxon>Eukaryota</taxon>
        <taxon>Metazoa</taxon>
        <taxon>Ecdysozoa</taxon>
        <taxon>Arthropoda</taxon>
        <taxon>Chelicerata</taxon>
        <taxon>Arachnida</taxon>
        <taxon>Acari</taxon>
        <taxon>Parasitiformes</taxon>
        <taxon>Ixodida</taxon>
        <taxon>Ixodoidea</taxon>
        <taxon>Ixodidae</taxon>
        <taxon>Rhipicephalinae</taxon>
        <taxon>Rhipicephalus</taxon>
        <taxon>Boophilus</taxon>
    </lineage>
</organism>
<dbReference type="PANTHER" id="PTHR11733">
    <property type="entry name" value="ZINC METALLOPROTEASE FAMILY M13 NEPRILYSIN-RELATED"/>
    <property type="match status" value="1"/>
</dbReference>
<evidence type="ECO:0000256" key="1">
    <source>
        <dbReference type="SAM" id="MobiDB-lite"/>
    </source>
</evidence>
<feature type="region of interest" description="Disordered" evidence="1">
    <location>
        <begin position="1"/>
        <end position="21"/>
    </location>
</feature>
<dbReference type="EMBL" id="JABSTU010000009">
    <property type="protein sequence ID" value="KAH8022153.1"/>
    <property type="molecule type" value="Genomic_DNA"/>
</dbReference>
<dbReference type="Proteomes" id="UP000821866">
    <property type="component" value="Chromosome 7"/>
</dbReference>
<reference evidence="3" key="2">
    <citation type="submission" date="2021-09" db="EMBL/GenBank/DDBJ databases">
        <authorList>
            <person name="Jia N."/>
            <person name="Wang J."/>
            <person name="Shi W."/>
            <person name="Du L."/>
            <person name="Sun Y."/>
            <person name="Zhan W."/>
            <person name="Jiang J."/>
            <person name="Wang Q."/>
            <person name="Zhang B."/>
            <person name="Ji P."/>
            <person name="Sakyi L.B."/>
            <person name="Cui X."/>
            <person name="Yuan T."/>
            <person name="Jiang B."/>
            <person name="Yang W."/>
            <person name="Lam T.T.-Y."/>
            <person name="Chang Q."/>
            <person name="Ding S."/>
            <person name="Wang X."/>
            <person name="Zhu J."/>
            <person name="Ruan X."/>
            <person name="Zhao L."/>
            <person name="Wei J."/>
            <person name="Que T."/>
            <person name="Du C."/>
            <person name="Cheng J."/>
            <person name="Dai P."/>
            <person name="Han X."/>
            <person name="Huang E."/>
            <person name="Gao Y."/>
            <person name="Liu J."/>
            <person name="Shao H."/>
            <person name="Ye R."/>
            <person name="Li L."/>
            <person name="Wei W."/>
            <person name="Wang X."/>
            <person name="Wang C."/>
            <person name="Huo Q."/>
            <person name="Li W."/>
            <person name="Guo W."/>
            <person name="Chen H."/>
            <person name="Chen S."/>
            <person name="Zhou L."/>
            <person name="Zhou L."/>
            <person name="Ni X."/>
            <person name="Tian J."/>
            <person name="Zhou Y."/>
            <person name="Sheng Y."/>
            <person name="Liu T."/>
            <person name="Pan Y."/>
            <person name="Xia L."/>
            <person name="Li J."/>
            <person name="Zhao F."/>
            <person name="Cao W."/>
        </authorList>
    </citation>
    <scope>NUCLEOTIDE SEQUENCE</scope>
    <source>
        <strain evidence="3">Rmic-2018</strain>
        <tissue evidence="3">Larvae</tissue>
    </source>
</reference>
<dbReference type="InterPro" id="IPR042089">
    <property type="entry name" value="Peptidase_M13_dom_2"/>
</dbReference>
<keyword evidence="2" id="KW-0472">Membrane</keyword>
<name>A0A9J6DJX8_RHIMP</name>
<accession>A0A9J6DJX8</accession>
<dbReference type="Gene3D" id="1.10.1380.10">
    <property type="entry name" value="Neutral endopeptidase , domain2"/>
    <property type="match status" value="1"/>
</dbReference>
<evidence type="ECO:0000313" key="4">
    <source>
        <dbReference type="Proteomes" id="UP000821866"/>
    </source>
</evidence>
<gene>
    <name evidence="3" type="ORF">HPB51_022286</name>
</gene>
<keyword evidence="4" id="KW-1185">Reference proteome</keyword>
<dbReference type="GO" id="GO:0016485">
    <property type="term" value="P:protein processing"/>
    <property type="evidence" value="ECO:0007669"/>
    <property type="project" value="TreeGrafter"/>
</dbReference>
<dbReference type="GO" id="GO:0005886">
    <property type="term" value="C:plasma membrane"/>
    <property type="evidence" value="ECO:0007669"/>
    <property type="project" value="TreeGrafter"/>
</dbReference>
<dbReference type="InterPro" id="IPR000718">
    <property type="entry name" value="Peptidase_M13"/>
</dbReference>
<dbReference type="GO" id="GO:0004222">
    <property type="term" value="F:metalloendopeptidase activity"/>
    <property type="evidence" value="ECO:0007669"/>
    <property type="project" value="InterPro"/>
</dbReference>
<feature type="region of interest" description="Disordered" evidence="1">
    <location>
        <begin position="257"/>
        <end position="277"/>
    </location>
</feature>